<dbReference type="PANTHER" id="PTHR30582:SF2">
    <property type="entry name" value="L,D-TRANSPEPTIDASE YCIB-RELATED"/>
    <property type="match status" value="1"/>
</dbReference>
<dbReference type="InterPro" id="IPR050979">
    <property type="entry name" value="LD-transpeptidase"/>
</dbReference>
<reference evidence="10 11" key="1">
    <citation type="journal article" date="2023" name="Microbiol. Spectr.">
        <title>Symbiosis of Carpenter Bees with Uncharacterized Lactic Acid Bacteria Showing NAD Auxotrophy.</title>
        <authorList>
            <person name="Kawasaki S."/>
            <person name="Ozawa K."/>
            <person name="Mori T."/>
            <person name="Yamamoto A."/>
            <person name="Ito M."/>
            <person name="Ohkuma M."/>
            <person name="Sakamoto M."/>
            <person name="Matsutani M."/>
        </authorList>
    </citation>
    <scope>NUCLEOTIDE SEQUENCE [LARGE SCALE GENOMIC DNA]</scope>
    <source>
        <strain evidence="10 11">Kim37-2</strain>
    </source>
</reference>
<feature type="transmembrane region" description="Helical" evidence="8">
    <location>
        <begin position="137"/>
        <end position="160"/>
    </location>
</feature>
<dbReference type="SUPFAM" id="SSF141523">
    <property type="entry name" value="L,D-transpeptidase catalytic domain-like"/>
    <property type="match status" value="1"/>
</dbReference>
<feature type="domain" description="L,D-TPase catalytic" evidence="9">
    <location>
        <begin position="484"/>
        <end position="605"/>
    </location>
</feature>
<evidence type="ECO:0000313" key="10">
    <source>
        <dbReference type="EMBL" id="BDR53439.1"/>
    </source>
</evidence>
<keyword evidence="8" id="KW-0472">Membrane</keyword>
<keyword evidence="3 6" id="KW-0133">Cell shape</keyword>
<keyword evidence="5 6" id="KW-0961">Cell wall biogenesis/degradation</keyword>
<protein>
    <submittedName>
        <fullName evidence="10">Peptidoglycan-binding protein</fullName>
    </submittedName>
</protein>
<keyword evidence="8" id="KW-1133">Transmembrane helix</keyword>
<organism evidence="10 11">
    <name type="scientific">Bombiscardovia nodaiensis</name>
    <dbReference type="NCBI Taxonomy" id="2932181"/>
    <lineage>
        <taxon>Bacteria</taxon>
        <taxon>Bacillati</taxon>
        <taxon>Actinomycetota</taxon>
        <taxon>Actinomycetes</taxon>
        <taxon>Bifidobacteriales</taxon>
        <taxon>Bifidobacteriaceae</taxon>
        <taxon>Bombiscardovia</taxon>
    </lineage>
</organism>
<feature type="compositionally biased region" description="Low complexity" evidence="7">
    <location>
        <begin position="20"/>
        <end position="31"/>
    </location>
</feature>
<dbReference type="Proteomes" id="UP001321766">
    <property type="component" value="Chromosome"/>
</dbReference>
<evidence type="ECO:0000256" key="1">
    <source>
        <dbReference type="ARBA" id="ARBA00004752"/>
    </source>
</evidence>
<keyword evidence="8" id="KW-0812">Transmembrane</keyword>
<keyword evidence="4 6" id="KW-0573">Peptidoglycan synthesis</keyword>
<evidence type="ECO:0000256" key="2">
    <source>
        <dbReference type="ARBA" id="ARBA00022679"/>
    </source>
</evidence>
<dbReference type="PROSITE" id="PS52029">
    <property type="entry name" value="LD_TPASE"/>
    <property type="match status" value="1"/>
</dbReference>
<evidence type="ECO:0000256" key="6">
    <source>
        <dbReference type="PROSITE-ProRule" id="PRU01373"/>
    </source>
</evidence>
<dbReference type="EMBL" id="AP026798">
    <property type="protein sequence ID" value="BDR53439.1"/>
    <property type="molecule type" value="Genomic_DNA"/>
</dbReference>
<evidence type="ECO:0000313" key="11">
    <source>
        <dbReference type="Proteomes" id="UP001321766"/>
    </source>
</evidence>
<keyword evidence="2" id="KW-0808">Transferase</keyword>
<evidence type="ECO:0000256" key="4">
    <source>
        <dbReference type="ARBA" id="ARBA00022984"/>
    </source>
</evidence>
<dbReference type="InterPro" id="IPR005490">
    <property type="entry name" value="LD_TPept_cat_dom"/>
</dbReference>
<sequence length="614" mass="66052">MTNEEYGNGQLPSYAAGDAYSGLGSYGQSGQAEPEDATQIIPPLAAGARPAAGSWGAPEAGQQYAASPVDQMQSTFGQMQGQFDSYEAPSGQPGQANEDMAAYARLMNLQSAEGTEGSGEATYPASHVARRINRHHWGLIISLCLLAAVIVALIVGFFGARSYYQDRAAPGVTFAGQSVAGRTPQELEKIVSSQVAASGFTVTDNKGGRTKAKLTDLGVQADVKSTVNKIVSAKDSNEFARVNPFQKQVVPLTLSVDEAKMNDYLTKTFIGEDARAVPSSVHYDEGSHQFVVQEGKRGQAPKIEVAKQAVNALASSPGQQRTLTLTYSDVDMPISKDVAASTADQANQRLAQPLVVGSEKGGNYTVPKDQVAKWIHVDSDLLKGQMNLTYDAQAIKAYADTELPKQLNQDMVPEKNVKDSKGNVLGVTTAGVDGIKVKNQDDIARQITDHLKSGKIENIQAAVDVEPHKVETRTLRTDVPDGDLWVEVNLSTQTATAYKGTTEVKSFPICSGLPRDGDESDLGTFFINIRYEIQTMRGPGYVSPNVKWVSYYNGSEGFHTADWNYDAIAHGDAANRGSHGCINMYEQDAKWIYDNCPAGTMVRVVGEQPTHAVR</sequence>
<evidence type="ECO:0000256" key="5">
    <source>
        <dbReference type="ARBA" id="ARBA00023316"/>
    </source>
</evidence>
<gene>
    <name evidence="10" type="ORF">KIM372_13460</name>
</gene>
<dbReference type="Pfam" id="PF03734">
    <property type="entry name" value="YkuD"/>
    <property type="match status" value="1"/>
</dbReference>
<evidence type="ECO:0000256" key="8">
    <source>
        <dbReference type="SAM" id="Phobius"/>
    </source>
</evidence>
<dbReference type="InterPro" id="IPR038063">
    <property type="entry name" value="Transpep_catalytic_dom"/>
</dbReference>
<comment type="pathway">
    <text evidence="1 6">Cell wall biogenesis; peptidoglycan biosynthesis.</text>
</comment>
<name>A0ABM8B970_9BIFI</name>
<feature type="active site" description="Nucleophile" evidence="6">
    <location>
        <position position="581"/>
    </location>
</feature>
<dbReference type="PANTHER" id="PTHR30582">
    <property type="entry name" value="L,D-TRANSPEPTIDASE"/>
    <property type="match status" value="1"/>
</dbReference>
<evidence type="ECO:0000259" key="9">
    <source>
        <dbReference type="PROSITE" id="PS52029"/>
    </source>
</evidence>
<keyword evidence="11" id="KW-1185">Reference proteome</keyword>
<proteinExistence type="predicted"/>
<dbReference type="CDD" id="cd16913">
    <property type="entry name" value="YkuD_like"/>
    <property type="match status" value="1"/>
</dbReference>
<accession>A0ABM8B970</accession>
<feature type="region of interest" description="Disordered" evidence="7">
    <location>
        <begin position="1"/>
        <end position="42"/>
    </location>
</feature>
<feature type="active site" description="Proton donor/acceptor" evidence="6">
    <location>
        <position position="559"/>
    </location>
</feature>
<dbReference type="Gene3D" id="2.40.440.10">
    <property type="entry name" value="L,D-transpeptidase catalytic domain-like"/>
    <property type="match status" value="1"/>
</dbReference>
<evidence type="ECO:0000256" key="3">
    <source>
        <dbReference type="ARBA" id="ARBA00022960"/>
    </source>
</evidence>
<evidence type="ECO:0000256" key="7">
    <source>
        <dbReference type="SAM" id="MobiDB-lite"/>
    </source>
</evidence>